<proteinExistence type="predicted"/>
<reference evidence="1" key="1">
    <citation type="submission" date="2024-01" db="EMBL/GenBank/DDBJ databases">
        <title>The diversity of rhizobia nodulating Mimosa spp. in eleven states of Brazil covering several biomes is determined by host plant, location, and edaphic factors.</title>
        <authorList>
            <person name="Rouws L."/>
            <person name="Barauna A."/>
            <person name="Beukes C."/>
            <person name="De Faria S.M."/>
            <person name="Gross E."/>
            <person name="Dos Reis Junior F.B."/>
            <person name="Simon M."/>
            <person name="Maluk M."/>
            <person name="Odee D.W."/>
            <person name="Kenicer G."/>
            <person name="Young J.P.W."/>
            <person name="Reis V.M."/>
            <person name="Zilli J."/>
            <person name="James E.K."/>
        </authorList>
    </citation>
    <scope>NUCLEOTIDE SEQUENCE</scope>
    <source>
        <strain evidence="1">JPY452</strain>
    </source>
</reference>
<protein>
    <submittedName>
        <fullName evidence="1">LysR family transcriptional regulator</fullName>
    </submittedName>
</protein>
<name>A0ACC6RF79_9BURK</name>
<gene>
    <name evidence="1" type="ORF">VSR83_08505</name>
</gene>
<organism evidence="1 2">
    <name type="scientific">Paraburkholderia unamae</name>
    <dbReference type="NCBI Taxonomy" id="219649"/>
    <lineage>
        <taxon>Bacteria</taxon>
        <taxon>Pseudomonadati</taxon>
        <taxon>Pseudomonadota</taxon>
        <taxon>Betaproteobacteria</taxon>
        <taxon>Burkholderiales</taxon>
        <taxon>Burkholderiaceae</taxon>
        <taxon>Paraburkholderia</taxon>
    </lineage>
</organism>
<comment type="caution">
    <text evidence="1">The sequence shown here is derived from an EMBL/GenBank/DDBJ whole genome shotgun (WGS) entry which is preliminary data.</text>
</comment>
<accession>A0ACC6RF79</accession>
<evidence type="ECO:0000313" key="1">
    <source>
        <dbReference type="EMBL" id="MEM5400124.1"/>
    </source>
</evidence>
<dbReference type="Proteomes" id="UP001392318">
    <property type="component" value="Unassembled WGS sequence"/>
</dbReference>
<dbReference type="EMBL" id="JAYMRU010000005">
    <property type="protein sequence ID" value="MEM5400124.1"/>
    <property type="molecule type" value="Genomic_DNA"/>
</dbReference>
<keyword evidence="2" id="KW-1185">Reference proteome</keyword>
<sequence>MKNLDLELLRTFVAVADARSFASAGVRTGCSQAAVSQQMQRLETLVGVPLFRKDGRNKLLTPGALQLLGHARELLRINDDAIQSVVLSAGRGAIDICTVICICLMRAQAYGLFIVDPTRSI</sequence>
<evidence type="ECO:0000313" key="2">
    <source>
        <dbReference type="Proteomes" id="UP001392318"/>
    </source>
</evidence>